<sequence>MAESTHSPGSVHIDDDVVSVNYGSDQEGFQNEDVYSLSGSIEVDQEGLNSDQGAAGSESQEMETFSHQLESEALDSNKRDRESDYFTEEDYENEMEVEELVERKAEKTDPNAVSNFKLTPGNHHKISSGQVLLGMFKGEKLCFLGGAKITPLIGSVEVMGYQFSSPIARVKGFNSKPIIGELSKSSSNVRNPFNLSRLPLKEYPCYSSLTHAVLNIEAVETKESSNQAEPTKKNKKVNGLLPFSIYHKSCNLASGQQEDFTDSNKELRELLAREIPELFSKAVSFGLTSPFSSLILLSDVTPTQFQKFQGSRAFQTEARQLKNIFTPSDIPRLLPGFYPIVESIPYMTALHAPEAWTDSCLAFAQTASDYVQGDSSEYPTAVVSGTKNSGKSIFSKLLVNKLLARFPAVAYINCDIGQTEFTAPGVLALHFLTEPILGPPFTQLRQPAQACYLGDTHTKNCTTHFFDAVSHFLALVQGQTHSFLTASRSPIPIVINTSGWTKGAGLNIFQKLIRLAVPSHVFQLGQGEQLVPGIIRLPIVNYDFSPTHQRFTPEHHRTLSLTSYLLSCPTGWCHSIPLTLQTPKIMPWSQVEFWVLSGDLDVSQTLYAFSGSIVGVYTSANLPPPPPTQTILPPKLVKSHVASFPPPAHYNCIGLALIRGIDRSTGMLHLITPLSEKAMSQVVAIAKGSQCLPHELMDLANR</sequence>
<organism evidence="1 2">
    <name type="scientific">Entomophthora muscae</name>
    <dbReference type="NCBI Taxonomy" id="34485"/>
    <lineage>
        <taxon>Eukaryota</taxon>
        <taxon>Fungi</taxon>
        <taxon>Fungi incertae sedis</taxon>
        <taxon>Zoopagomycota</taxon>
        <taxon>Entomophthoromycotina</taxon>
        <taxon>Entomophthoromycetes</taxon>
        <taxon>Entomophthorales</taxon>
        <taxon>Entomophthoraceae</taxon>
        <taxon>Entomophthora</taxon>
    </lineage>
</organism>
<keyword evidence="2" id="KW-1185">Reference proteome</keyword>
<gene>
    <name evidence="1" type="primary">GRC3_2</name>
    <name evidence="1" type="ORF">DSO57_1033848</name>
</gene>
<proteinExistence type="predicted"/>
<reference evidence="1" key="1">
    <citation type="submission" date="2022-04" db="EMBL/GenBank/DDBJ databases">
        <title>Genome of the entomopathogenic fungus Entomophthora muscae.</title>
        <authorList>
            <person name="Elya C."/>
            <person name="Lovett B.R."/>
            <person name="Lee E."/>
            <person name="Macias A.M."/>
            <person name="Hajek A.E."/>
            <person name="De Bivort B.L."/>
            <person name="Kasson M.T."/>
            <person name="De Fine Licht H.H."/>
            <person name="Stajich J.E."/>
        </authorList>
    </citation>
    <scope>NUCLEOTIDE SEQUENCE</scope>
    <source>
        <strain evidence="1">Berkeley</strain>
    </source>
</reference>
<protein>
    <submittedName>
        <fullName evidence="1">Polynucleotide 5'-hydroxyl-kinase grc3</fullName>
    </submittedName>
</protein>
<comment type="caution">
    <text evidence="1">The sequence shown here is derived from an EMBL/GenBank/DDBJ whole genome shotgun (WGS) entry which is preliminary data.</text>
</comment>
<evidence type="ECO:0000313" key="1">
    <source>
        <dbReference type="EMBL" id="KAJ9067937.1"/>
    </source>
</evidence>
<name>A0ACC2T0W2_9FUNG</name>
<dbReference type="EMBL" id="QTSX02003823">
    <property type="protein sequence ID" value="KAJ9067937.1"/>
    <property type="molecule type" value="Genomic_DNA"/>
</dbReference>
<evidence type="ECO:0000313" key="2">
    <source>
        <dbReference type="Proteomes" id="UP001165960"/>
    </source>
</evidence>
<dbReference type="Proteomes" id="UP001165960">
    <property type="component" value="Unassembled WGS sequence"/>
</dbReference>
<accession>A0ACC2T0W2</accession>